<dbReference type="Proteomes" id="UP000467252">
    <property type="component" value="Chromosome"/>
</dbReference>
<keyword evidence="1" id="KW-0732">Signal</keyword>
<evidence type="ECO:0000256" key="1">
    <source>
        <dbReference type="SAM" id="SignalP"/>
    </source>
</evidence>
<dbReference type="Pfam" id="PF24238">
    <property type="entry name" value="CDGP"/>
    <property type="match status" value="1"/>
</dbReference>
<feature type="domain" description="CDGP" evidence="2">
    <location>
        <begin position="26"/>
        <end position="68"/>
    </location>
</feature>
<reference evidence="3 4" key="1">
    <citation type="journal article" date="2019" name="Emerg. Microbes Infect.">
        <title>Comprehensive subspecies identification of 175 nontuberculous mycobacteria species based on 7547 genomic profiles.</title>
        <authorList>
            <person name="Matsumoto Y."/>
            <person name="Kinjo T."/>
            <person name="Motooka D."/>
            <person name="Nabeya D."/>
            <person name="Jung N."/>
            <person name="Uechi K."/>
            <person name="Horii T."/>
            <person name="Iida T."/>
            <person name="Fujita J."/>
            <person name="Nakamura S."/>
        </authorList>
    </citation>
    <scope>NUCLEOTIDE SEQUENCE [LARGE SCALE GENOMIC DNA]</scope>
    <source>
        <strain evidence="3 4">JCM 6370</strain>
    </source>
</reference>
<evidence type="ECO:0000259" key="2">
    <source>
        <dbReference type="Pfam" id="PF24238"/>
    </source>
</evidence>
<dbReference type="EMBL" id="AP022599">
    <property type="protein sequence ID" value="BBY83582.1"/>
    <property type="molecule type" value="Genomic_DNA"/>
</dbReference>
<evidence type="ECO:0000313" key="4">
    <source>
        <dbReference type="Proteomes" id="UP000467252"/>
    </source>
</evidence>
<evidence type="ECO:0000313" key="3">
    <source>
        <dbReference type="EMBL" id="BBY83582.1"/>
    </source>
</evidence>
<accession>A0A7I7UQ40</accession>
<protein>
    <recommendedName>
        <fullName evidence="2">CDGP domain-containing protein</fullName>
    </recommendedName>
</protein>
<name>A0A7I7UQ40_MYCPV</name>
<sequence length="81" mass="7725">MKGLAALAIGALAAGGIALAAPANAGCQGGWTPWGGGEICDGPIAPDGSFERCQAAGALGFGGSNCFITNVAVAQPPWVGP</sequence>
<gene>
    <name evidence="3" type="ORF">MPUL_47400</name>
</gene>
<proteinExistence type="predicted"/>
<keyword evidence="4" id="KW-1185">Reference proteome</keyword>
<dbReference type="InterPro" id="IPR056271">
    <property type="entry name" value="CDGP_dom"/>
</dbReference>
<organism evidence="3 4">
    <name type="scientific">Mycolicibacterium pulveris</name>
    <name type="common">Mycobacterium pulveris</name>
    <dbReference type="NCBI Taxonomy" id="36813"/>
    <lineage>
        <taxon>Bacteria</taxon>
        <taxon>Bacillati</taxon>
        <taxon>Actinomycetota</taxon>
        <taxon>Actinomycetes</taxon>
        <taxon>Mycobacteriales</taxon>
        <taxon>Mycobacteriaceae</taxon>
        <taxon>Mycolicibacterium</taxon>
    </lineage>
</organism>
<feature type="chain" id="PRO_5029557779" description="CDGP domain-containing protein" evidence="1">
    <location>
        <begin position="21"/>
        <end position="81"/>
    </location>
</feature>
<dbReference type="RefSeq" id="WP_163904526.1">
    <property type="nucleotide sequence ID" value="NZ_AP022599.1"/>
</dbReference>
<feature type="signal peptide" evidence="1">
    <location>
        <begin position="1"/>
        <end position="20"/>
    </location>
</feature>
<dbReference type="AlphaFoldDB" id="A0A7I7UQ40"/>